<organism evidence="2 3">
    <name type="scientific">Mucor plumbeus</name>
    <dbReference type="NCBI Taxonomy" id="97098"/>
    <lineage>
        <taxon>Eukaryota</taxon>
        <taxon>Fungi</taxon>
        <taxon>Fungi incertae sedis</taxon>
        <taxon>Mucoromycota</taxon>
        <taxon>Mucoromycotina</taxon>
        <taxon>Mucoromycetes</taxon>
        <taxon>Mucorales</taxon>
        <taxon>Mucorineae</taxon>
        <taxon>Mucoraceae</taxon>
        <taxon>Mucor</taxon>
    </lineage>
</organism>
<dbReference type="EMBL" id="JAEPRC010000102">
    <property type="protein sequence ID" value="KAG2209060.1"/>
    <property type="molecule type" value="Genomic_DNA"/>
</dbReference>
<gene>
    <name evidence="2" type="ORF">INT46_011458</name>
</gene>
<sequence length="435" mass="50224">MSLQESLNALVANSKKLTSIQFRESAPLVFSDLLSHERKLLREPAPNEIKLQALCAGDNTIPRLIQNLPKINNPSKIEKEDIDKIIEAATALNEICNIPGLRSKIKELTRLYEDYQSYVDYSYLTFEKNEEEINELRQSSAMEIDNDNNNVDIQKENLLIEKYHQELQQKKVQVKVIQAKKQDQLEIRNTLIQMQESLESSMSNITSNEIRALEDHIFQKKQEILELAFDTHDNSETTHLELDSVTPTLGSNSRIRDQSIAFITRSSKLLNPNPQEPTTTDLTEISRLFESIQMKLQECLTYLNQIESDERHEKTVGQVYHKILNVIQQHNDKKYQPISNIDQFNALFPNNTMTNTSFFDITQESNMLTAILLKLHDNNEDKSMTLANLTQFSQDFAKQYGYSEQEAIQTIYKLVGLDLVNIDRSQKESIVRLLL</sequence>
<keyword evidence="1" id="KW-0175">Coiled coil</keyword>
<comment type="caution">
    <text evidence="2">The sequence shown here is derived from an EMBL/GenBank/DDBJ whole genome shotgun (WGS) entry which is preliminary data.</text>
</comment>
<name>A0A8H7V6J4_9FUNG</name>
<accession>A0A8H7V6J4</accession>
<proteinExistence type="predicted"/>
<dbReference type="Proteomes" id="UP000650833">
    <property type="component" value="Unassembled WGS sequence"/>
</dbReference>
<feature type="coiled-coil region" evidence="1">
    <location>
        <begin position="153"/>
        <end position="180"/>
    </location>
</feature>
<dbReference type="OrthoDB" id="2226451at2759"/>
<protein>
    <submittedName>
        <fullName evidence="2">Uncharacterized protein</fullName>
    </submittedName>
</protein>
<evidence type="ECO:0000313" key="2">
    <source>
        <dbReference type="EMBL" id="KAG2209060.1"/>
    </source>
</evidence>
<keyword evidence="3" id="KW-1185">Reference proteome</keyword>
<reference evidence="2" key="1">
    <citation type="submission" date="2020-12" db="EMBL/GenBank/DDBJ databases">
        <title>Metabolic potential, ecology and presence of endohyphal bacteria is reflected in genomic diversity of Mucoromycotina.</title>
        <authorList>
            <person name="Muszewska A."/>
            <person name="Okrasinska A."/>
            <person name="Steczkiewicz K."/>
            <person name="Drgas O."/>
            <person name="Orlowska M."/>
            <person name="Perlinska-Lenart U."/>
            <person name="Aleksandrzak-Piekarczyk T."/>
            <person name="Szatraj K."/>
            <person name="Zielenkiewicz U."/>
            <person name="Pilsyk S."/>
            <person name="Malc E."/>
            <person name="Mieczkowski P."/>
            <person name="Kruszewska J.S."/>
            <person name="Biernat P."/>
            <person name="Pawlowska J."/>
        </authorList>
    </citation>
    <scope>NUCLEOTIDE SEQUENCE</scope>
    <source>
        <strain evidence="2">CBS 226.32</strain>
    </source>
</reference>
<evidence type="ECO:0000313" key="3">
    <source>
        <dbReference type="Proteomes" id="UP000650833"/>
    </source>
</evidence>
<dbReference type="AlphaFoldDB" id="A0A8H7V6J4"/>
<evidence type="ECO:0000256" key="1">
    <source>
        <dbReference type="SAM" id="Coils"/>
    </source>
</evidence>